<proteinExistence type="predicted"/>
<dbReference type="OrthoDB" id="9812672at2"/>
<name>A0A1Q9LLV5_9PSEU</name>
<feature type="region of interest" description="Disordered" evidence="1">
    <location>
        <begin position="261"/>
        <end position="281"/>
    </location>
</feature>
<evidence type="ECO:0000313" key="5">
    <source>
        <dbReference type="Proteomes" id="UP000186040"/>
    </source>
</evidence>
<evidence type="ECO:0000259" key="3">
    <source>
        <dbReference type="Pfam" id="PF12740"/>
    </source>
</evidence>
<feature type="signal peptide" evidence="2">
    <location>
        <begin position="1"/>
        <end position="26"/>
    </location>
</feature>
<dbReference type="Gene3D" id="3.40.50.1820">
    <property type="entry name" value="alpha/beta hydrolase"/>
    <property type="match status" value="1"/>
</dbReference>
<sequence length="281" mass="29032">MRGKRKGVLGVALVVAGLAVAPSAHAAAAPSVESAFSAPGPAGVTQRRVTSGAGLSYTLFLPADLTTDGFRNPVITWGNGSETSCATYSGLLGHLASWGFAVVCADSNQVGYGFELWEGALTMIAANANPADPLHDQLDTDHIGAAGHSQGATGALNATVLGEGTITSTLALAFVDPFWHKPQDQLPDLTRVTTPVLLLSGKSDPLTSQQAAYLKQLRVPAAKAARVGADHEHVPATATGYATAWFLHTLRGDPRAAAAFTGPTPEIARNPDWTDWSSTLG</sequence>
<dbReference type="Proteomes" id="UP000186040">
    <property type="component" value="Unassembled WGS sequence"/>
</dbReference>
<reference evidence="4 5" key="1">
    <citation type="submission" date="2016-10" db="EMBL/GenBank/DDBJ databases">
        <title>The Draft Genome Sequence of Actinokineospora bangkokensis 44EHWT reveals the biosynthetic pathway of antifungal compounds Thailandins with unusual extender unit butylmalonyl-CoA.</title>
        <authorList>
            <person name="Greule A."/>
            <person name="Intra B."/>
            <person name="Flemming S."/>
            <person name="Rommel M.G."/>
            <person name="Panbangred W."/>
            <person name="Bechthold A."/>
        </authorList>
    </citation>
    <scope>NUCLEOTIDE SEQUENCE [LARGE SCALE GENOMIC DNA]</scope>
    <source>
        <strain evidence="4 5">44EHW</strain>
    </source>
</reference>
<keyword evidence="2" id="KW-0732">Signal</keyword>
<evidence type="ECO:0000256" key="2">
    <source>
        <dbReference type="SAM" id="SignalP"/>
    </source>
</evidence>
<protein>
    <recommendedName>
        <fullName evidence="3">PET hydrolase/cutinase-like domain-containing protein</fullName>
    </recommendedName>
</protein>
<comment type="caution">
    <text evidence="4">The sequence shown here is derived from an EMBL/GenBank/DDBJ whole genome shotgun (WGS) entry which is preliminary data.</text>
</comment>
<accession>A0A1Q9LLV5</accession>
<dbReference type="STRING" id="1193682.BJP25_18650"/>
<dbReference type="Pfam" id="PF12740">
    <property type="entry name" value="PETase"/>
    <property type="match status" value="1"/>
</dbReference>
<dbReference type="InterPro" id="IPR029058">
    <property type="entry name" value="AB_hydrolase_fold"/>
</dbReference>
<keyword evidence="5" id="KW-1185">Reference proteome</keyword>
<gene>
    <name evidence="4" type="ORF">BJP25_18650</name>
</gene>
<dbReference type="AlphaFoldDB" id="A0A1Q9LLV5"/>
<feature type="domain" description="PET hydrolase/cutinase-like" evidence="3">
    <location>
        <begin position="28"/>
        <end position="211"/>
    </location>
</feature>
<organism evidence="4 5">
    <name type="scientific">Actinokineospora bangkokensis</name>
    <dbReference type="NCBI Taxonomy" id="1193682"/>
    <lineage>
        <taxon>Bacteria</taxon>
        <taxon>Bacillati</taxon>
        <taxon>Actinomycetota</taxon>
        <taxon>Actinomycetes</taxon>
        <taxon>Pseudonocardiales</taxon>
        <taxon>Pseudonocardiaceae</taxon>
        <taxon>Actinokineospora</taxon>
    </lineage>
</organism>
<evidence type="ECO:0000256" key="1">
    <source>
        <dbReference type="SAM" id="MobiDB-lite"/>
    </source>
</evidence>
<dbReference type="SUPFAM" id="SSF53474">
    <property type="entry name" value="alpha/beta-Hydrolases"/>
    <property type="match status" value="1"/>
</dbReference>
<dbReference type="EMBL" id="MKQR01000013">
    <property type="protein sequence ID" value="OLR92984.1"/>
    <property type="molecule type" value="Genomic_DNA"/>
</dbReference>
<dbReference type="InterPro" id="IPR041127">
    <property type="entry name" value="PET_hydrolase/cutinase-like"/>
</dbReference>
<dbReference type="PANTHER" id="PTHR33428">
    <property type="entry name" value="CHLOROPHYLLASE-2, CHLOROPLASTIC"/>
    <property type="match status" value="1"/>
</dbReference>
<dbReference type="RefSeq" id="WP_075975250.1">
    <property type="nucleotide sequence ID" value="NZ_MKQR01000013.1"/>
</dbReference>
<evidence type="ECO:0000313" key="4">
    <source>
        <dbReference type="EMBL" id="OLR92984.1"/>
    </source>
</evidence>
<feature type="chain" id="PRO_5012141512" description="PET hydrolase/cutinase-like domain-containing protein" evidence="2">
    <location>
        <begin position="27"/>
        <end position="281"/>
    </location>
</feature>
<dbReference type="PANTHER" id="PTHR33428:SF14">
    <property type="entry name" value="CARBOXYLESTERASE TYPE B DOMAIN-CONTAINING PROTEIN"/>
    <property type="match status" value="1"/>
</dbReference>